<gene>
    <name evidence="1" type="ORF">HF999_18970</name>
</gene>
<accession>A0A846X4M0</accession>
<dbReference type="EMBL" id="JAAXOQ010000032">
    <property type="protein sequence ID" value="NKY20448.1"/>
    <property type="molecule type" value="Genomic_DNA"/>
</dbReference>
<reference evidence="1 2" key="1">
    <citation type="submission" date="2020-04" db="EMBL/GenBank/DDBJ databases">
        <title>MicrobeNet Type strains.</title>
        <authorList>
            <person name="Nicholson A.C."/>
        </authorList>
    </citation>
    <scope>NUCLEOTIDE SEQUENCE [LARGE SCALE GENOMIC DNA]</scope>
    <source>
        <strain evidence="1 2">DSM 44113</strain>
    </source>
</reference>
<evidence type="ECO:0000313" key="2">
    <source>
        <dbReference type="Proteomes" id="UP000582646"/>
    </source>
</evidence>
<name>A0A846X4M0_9ACTN</name>
<protein>
    <submittedName>
        <fullName evidence="1">Uncharacterized protein</fullName>
    </submittedName>
</protein>
<evidence type="ECO:0000313" key="1">
    <source>
        <dbReference type="EMBL" id="NKY20448.1"/>
    </source>
</evidence>
<dbReference type="AlphaFoldDB" id="A0A846X4M0"/>
<keyword evidence="2" id="KW-1185">Reference proteome</keyword>
<organism evidence="1 2">
    <name type="scientific">Tsukamurella spumae</name>
    <dbReference type="NCBI Taxonomy" id="44753"/>
    <lineage>
        <taxon>Bacteria</taxon>
        <taxon>Bacillati</taxon>
        <taxon>Actinomycetota</taxon>
        <taxon>Actinomycetes</taxon>
        <taxon>Mycobacteriales</taxon>
        <taxon>Tsukamurellaceae</taxon>
        <taxon>Tsukamurella</taxon>
    </lineage>
</organism>
<comment type="caution">
    <text evidence="1">The sequence shown here is derived from an EMBL/GenBank/DDBJ whole genome shotgun (WGS) entry which is preliminary data.</text>
</comment>
<sequence>MTVFAGSHREAAGTIVEDFGEFTPVATEYDGERIAGPARRWAVLSDAGDLVFADTDDLSAGGADPA</sequence>
<dbReference type="RefSeq" id="WP_168547389.1">
    <property type="nucleotide sequence ID" value="NZ_BAAAKS010000020.1"/>
</dbReference>
<proteinExistence type="predicted"/>
<dbReference type="Proteomes" id="UP000582646">
    <property type="component" value="Unassembled WGS sequence"/>
</dbReference>